<dbReference type="AlphaFoldDB" id="A0A929KVH9"/>
<dbReference type="InterPro" id="IPR050250">
    <property type="entry name" value="Macrolide_Exporter_MacB"/>
</dbReference>
<keyword evidence="5 6" id="KW-0472">Membrane</keyword>
<evidence type="ECO:0000313" key="10">
    <source>
        <dbReference type="Proteomes" id="UP000622475"/>
    </source>
</evidence>
<evidence type="ECO:0000256" key="3">
    <source>
        <dbReference type="ARBA" id="ARBA00022692"/>
    </source>
</evidence>
<feature type="transmembrane region" description="Helical" evidence="6">
    <location>
        <begin position="708"/>
        <end position="736"/>
    </location>
</feature>
<evidence type="ECO:0000256" key="5">
    <source>
        <dbReference type="ARBA" id="ARBA00023136"/>
    </source>
</evidence>
<dbReference type="Pfam" id="PF02687">
    <property type="entry name" value="FtsX"/>
    <property type="match status" value="2"/>
</dbReference>
<sequence>MLKNYFKTAWRSLWKHPKTTIINLLGLTIGIAASVLIAMWVQNEYSFDRYHKDADRIHRITAVLKLSPQETWVWETSPFNLSETAKKQIPEIEQVTRVTTAYDGLLIDMDGKKLKQENCAYVDEQWFKMFSYDVVEGSVASFNKNTYGMILTESTAKKYFGKADALGKTLKVDSNNYKVEAIIKDNPANSSFQFNILVTNAARLADPKQKKNDLSWGNYTYQTYLKLKPGTDLKKLGKQLTGIQKANQESTGTNYSLIGLKDIHFESDQQNSSLQHGNAKMVKVFAILAILLMVTACINYVNLTTARASIRSKEVSVRKIVGAGKGHLFGQFMAESFIVTALALVAAVAVIELSMPAFNSITDKHFTQPLAGAIAWIILASALFLCTALNGLYPAFMLSSFKPMNVFRGKSLLNIKDAGIRKTLVVIQFSISVVLIISTLVIYMQMRFLSNTDLGYTKSHIFVFTLPWKVMGFDRAKTATMLSAMRNELNQQSSIANVTQASQNIVEMRGGNSGGFDWDGRDPKFEPPMVVLSADENFSAMMKLKMKEGRWFNKSDQHNVILNETAAQVFGLRKPYIGQRFVNRDDTGTVVGVVKDFHYLSLHDKIGPVMIDSHKGNQGSFYIQTRAGNTPQALEAAKLVWEKYVRDEPFVFSFTDDKYNALYRDDQRISTLITLFAGIAILVSSLGLLGLAAFAAQQRIKEIGIRKVLGASVSNIVTLLSTDFVKMVVIASVLAFPVAWWAMDKWLQDFAYRIDITWWVFAVGASAALIIALITVGIEAVRSAVVNPVKSLRSE</sequence>
<evidence type="ECO:0000256" key="2">
    <source>
        <dbReference type="ARBA" id="ARBA00022475"/>
    </source>
</evidence>
<comment type="caution">
    <text evidence="9">The sequence shown here is derived from an EMBL/GenBank/DDBJ whole genome shotgun (WGS) entry which is preliminary data.</text>
</comment>
<dbReference type="InterPro" id="IPR025857">
    <property type="entry name" value="MacB_PCD"/>
</dbReference>
<dbReference type="Pfam" id="PF12704">
    <property type="entry name" value="MacB_PCD"/>
    <property type="match status" value="2"/>
</dbReference>
<accession>A0A929KVH9</accession>
<proteinExistence type="predicted"/>
<organism evidence="9 10">
    <name type="scientific">Mucilaginibacter myungsuensis</name>
    <dbReference type="NCBI Taxonomy" id="649104"/>
    <lineage>
        <taxon>Bacteria</taxon>
        <taxon>Pseudomonadati</taxon>
        <taxon>Bacteroidota</taxon>
        <taxon>Sphingobacteriia</taxon>
        <taxon>Sphingobacteriales</taxon>
        <taxon>Sphingobacteriaceae</taxon>
        <taxon>Mucilaginibacter</taxon>
    </lineage>
</organism>
<feature type="transmembrane region" description="Helical" evidence="6">
    <location>
        <begin position="284"/>
        <end position="303"/>
    </location>
</feature>
<evidence type="ECO:0000313" key="9">
    <source>
        <dbReference type="EMBL" id="MBE9660653.1"/>
    </source>
</evidence>
<name>A0A929KVH9_9SPHI</name>
<keyword evidence="3 6" id="KW-0812">Transmembrane</keyword>
<reference evidence="9" key="1">
    <citation type="submission" date="2020-10" db="EMBL/GenBank/DDBJ databases">
        <title>Mucilaginibacter mali sp. nov., isolated from rhizosphere soil of apple orchard.</title>
        <authorList>
            <person name="Lee J.-S."/>
            <person name="Kim H.S."/>
            <person name="Kim J.-S."/>
        </authorList>
    </citation>
    <scope>NUCLEOTIDE SEQUENCE</scope>
    <source>
        <strain evidence="9">KCTC 22746</strain>
    </source>
</reference>
<evidence type="ECO:0000256" key="4">
    <source>
        <dbReference type="ARBA" id="ARBA00022989"/>
    </source>
</evidence>
<feature type="domain" description="ABC3 transporter permease C-terminal" evidence="7">
    <location>
        <begin position="675"/>
        <end position="779"/>
    </location>
</feature>
<evidence type="ECO:0000256" key="1">
    <source>
        <dbReference type="ARBA" id="ARBA00004651"/>
    </source>
</evidence>
<dbReference type="InterPro" id="IPR003838">
    <property type="entry name" value="ABC3_permease_C"/>
</dbReference>
<dbReference type="GO" id="GO:0005886">
    <property type="term" value="C:plasma membrane"/>
    <property type="evidence" value="ECO:0007669"/>
    <property type="project" value="UniProtKB-SubCell"/>
</dbReference>
<dbReference type="RefSeq" id="WP_194109848.1">
    <property type="nucleotide sequence ID" value="NZ_JADFFL010000001.1"/>
</dbReference>
<evidence type="ECO:0000259" key="7">
    <source>
        <dbReference type="Pfam" id="PF02687"/>
    </source>
</evidence>
<keyword evidence="4 6" id="KW-1133">Transmembrane helix</keyword>
<evidence type="ECO:0000259" key="8">
    <source>
        <dbReference type="Pfam" id="PF12704"/>
    </source>
</evidence>
<feature type="transmembrane region" description="Helical" evidence="6">
    <location>
        <begin position="328"/>
        <end position="351"/>
    </location>
</feature>
<feature type="transmembrane region" description="Helical" evidence="6">
    <location>
        <begin position="756"/>
        <end position="781"/>
    </location>
</feature>
<dbReference type="PANTHER" id="PTHR30572:SF18">
    <property type="entry name" value="ABC-TYPE MACROLIDE FAMILY EXPORT SYSTEM PERMEASE COMPONENT 2"/>
    <property type="match status" value="1"/>
</dbReference>
<keyword evidence="2" id="KW-1003">Cell membrane</keyword>
<keyword evidence="10" id="KW-1185">Reference proteome</keyword>
<feature type="domain" description="MacB-like periplasmic core" evidence="8">
    <location>
        <begin position="429"/>
        <end position="636"/>
    </location>
</feature>
<dbReference type="EMBL" id="JADFFL010000001">
    <property type="protein sequence ID" value="MBE9660653.1"/>
    <property type="molecule type" value="Genomic_DNA"/>
</dbReference>
<feature type="transmembrane region" description="Helical" evidence="6">
    <location>
        <begin position="672"/>
        <end position="696"/>
    </location>
</feature>
<dbReference type="GO" id="GO:0022857">
    <property type="term" value="F:transmembrane transporter activity"/>
    <property type="evidence" value="ECO:0007669"/>
    <property type="project" value="TreeGrafter"/>
</dbReference>
<dbReference type="Proteomes" id="UP000622475">
    <property type="component" value="Unassembled WGS sequence"/>
</dbReference>
<protein>
    <submittedName>
        <fullName evidence="9">ABC transporter permease</fullName>
    </submittedName>
</protein>
<evidence type="ECO:0000256" key="6">
    <source>
        <dbReference type="SAM" id="Phobius"/>
    </source>
</evidence>
<gene>
    <name evidence="9" type="ORF">IRJ16_02050</name>
</gene>
<dbReference type="PANTHER" id="PTHR30572">
    <property type="entry name" value="MEMBRANE COMPONENT OF TRANSPORTER-RELATED"/>
    <property type="match status" value="1"/>
</dbReference>
<feature type="transmembrane region" description="Helical" evidence="6">
    <location>
        <begin position="371"/>
        <end position="393"/>
    </location>
</feature>
<feature type="transmembrane region" description="Helical" evidence="6">
    <location>
        <begin position="424"/>
        <end position="444"/>
    </location>
</feature>
<feature type="domain" description="ABC3 transporter permease C-terminal" evidence="7">
    <location>
        <begin position="287"/>
        <end position="401"/>
    </location>
</feature>
<feature type="transmembrane region" description="Helical" evidence="6">
    <location>
        <begin position="21"/>
        <end position="41"/>
    </location>
</feature>
<comment type="subcellular location">
    <subcellularLocation>
        <location evidence="1">Cell membrane</location>
        <topology evidence="1">Multi-pass membrane protein</topology>
    </subcellularLocation>
</comment>
<feature type="domain" description="MacB-like periplasmic core" evidence="8">
    <location>
        <begin position="20"/>
        <end position="241"/>
    </location>
</feature>